<dbReference type="RefSeq" id="WP_186959540.1">
    <property type="nucleotide sequence ID" value="NZ_JACOOI010000011.1"/>
</dbReference>
<accession>A0ABR7E1D8</accession>
<comment type="caution">
    <text evidence="1">The sequence shown here is derived from an EMBL/GenBank/DDBJ whole genome shotgun (WGS) entry which is preliminary data.</text>
</comment>
<dbReference type="EMBL" id="JACOOI010000011">
    <property type="protein sequence ID" value="MBC5643572.1"/>
    <property type="molecule type" value="Genomic_DNA"/>
</dbReference>
<evidence type="ECO:0000313" key="1">
    <source>
        <dbReference type="EMBL" id="MBC5643572.1"/>
    </source>
</evidence>
<proteinExistence type="predicted"/>
<dbReference type="Proteomes" id="UP000644010">
    <property type="component" value="Unassembled WGS sequence"/>
</dbReference>
<protein>
    <submittedName>
        <fullName evidence="1">Uncharacterized protein</fullName>
    </submittedName>
</protein>
<gene>
    <name evidence="1" type="ORF">H8S77_11810</name>
</gene>
<organism evidence="1 2">
    <name type="scientific">Parabacteroides segnis</name>
    <dbReference type="NCBI Taxonomy" id="2763058"/>
    <lineage>
        <taxon>Bacteria</taxon>
        <taxon>Pseudomonadati</taxon>
        <taxon>Bacteroidota</taxon>
        <taxon>Bacteroidia</taxon>
        <taxon>Bacteroidales</taxon>
        <taxon>Tannerellaceae</taxon>
        <taxon>Parabacteroides</taxon>
    </lineage>
</organism>
<reference evidence="1 2" key="1">
    <citation type="submission" date="2020-08" db="EMBL/GenBank/DDBJ databases">
        <title>Genome public.</title>
        <authorList>
            <person name="Liu C."/>
            <person name="Sun Q."/>
        </authorList>
    </citation>
    <scope>NUCLEOTIDE SEQUENCE [LARGE SCALE GENOMIC DNA]</scope>
    <source>
        <strain evidence="1 2">BX2</strain>
    </source>
</reference>
<keyword evidence="2" id="KW-1185">Reference proteome</keyword>
<sequence length="93" mass="11239">MWKRLFTYCKRGKRGGIIVSTIEPYEPYLKPHFEKEILDIYHDYVEEEALIAHSSAYDCVARMLKRMRTFEGGDAMVNQLLREYRDTYKRRKI</sequence>
<name>A0ABR7E1D8_9BACT</name>
<evidence type="ECO:0000313" key="2">
    <source>
        <dbReference type="Proteomes" id="UP000644010"/>
    </source>
</evidence>